<feature type="domain" description="Methyltransferase" evidence="1">
    <location>
        <begin position="52"/>
        <end position="156"/>
    </location>
</feature>
<sequence>MSSTQAPNVFIRETLAQYTPRAATYDSANGGWHVELGQDYVAWLPPPKGGAVLDLACGTGLVSLPYAEAVGPGGVVVGVDVTEAMLNEAKAKPLPKDSGEVKWVLGDITDLASIDTVQEVVKDRGGFDVISCCSAFVLLESREKAVKDWIPLLKPGTGKLIIDMPTEDHSLQYLLNYPLRQALGKTMAFNQNWVKDIHSLEKIFQDAGLEVEESFRTRSYIPEKWYTADQATEVFEEKTRGSGLWQTLIKEWTIDQGEGAIEKLKQVWSTIWKENLNAEGKLWDGHKLYVTIGRRRE</sequence>
<dbReference type="Gene3D" id="3.40.50.150">
    <property type="entry name" value="Vaccinia Virus protein VP39"/>
    <property type="match status" value="1"/>
</dbReference>
<reference evidence="2" key="1">
    <citation type="submission" date="2022-10" db="EMBL/GenBank/DDBJ databases">
        <title>Culturing micro-colonial fungi from biological soil crusts in the Mojave desert and describing Neophaeococcomyces mojavensis, and introducing the new genera and species Taxawa tesnikishii.</title>
        <authorList>
            <person name="Kurbessoian T."/>
            <person name="Stajich J.E."/>
        </authorList>
    </citation>
    <scope>NUCLEOTIDE SEQUENCE</scope>
    <source>
        <strain evidence="2">TK_41</strain>
    </source>
</reference>
<dbReference type="GO" id="GO:0010420">
    <property type="term" value="F:polyprenyldihydroxybenzoate methyltransferase activity"/>
    <property type="evidence" value="ECO:0007669"/>
    <property type="project" value="TreeGrafter"/>
</dbReference>
<gene>
    <name evidence="2" type="ORF">H2200_011545</name>
</gene>
<protein>
    <recommendedName>
        <fullName evidence="1">Methyltransferase domain-containing protein</fullName>
    </recommendedName>
</protein>
<organism evidence="2 3">
    <name type="scientific">Cladophialophora chaetospira</name>
    <dbReference type="NCBI Taxonomy" id="386627"/>
    <lineage>
        <taxon>Eukaryota</taxon>
        <taxon>Fungi</taxon>
        <taxon>Dikarya</taxon>
        <taxon>Ascomycota</taxon>
        <taxon>Pezizomycotina</taxon>
        <taxon>Eurotiomycetes</taxon>
        <taxon>Chaetothyriomycetidae</taxon>
        <taxon>Chaetothyriales</taxon>
        <taxon>Herpotrichiellaceae</taxon>
        <taxon>Cladophialophora</taxon>
    </lineage>
</organism>
<proteinExistence type="predicted"/>
<evidence type="ECO:0000313" key="2">
    <source>
        <dbReference type="EMBL" id="KAJ9604022.1"/>
    </source>
</evidence>
<dbReference type="Proteomes" id="UP001172673">
    <property type="component" value="Unassembled WGS sequence"/>
</dbReference>
<evidence type="ECO:0000313" key="3">
    <source>
        <dbReference type="Proteomes" id="UP001172673"/>
    </source>
</evidence>
<dbReference type="Pfam" id="PF13649">
    <property type="entry name" value="Methyltransf_25"/>
    <property type="match status" value="1"/>
</dbReference>
<keyword evidence="3" id="KW-1185">Reference proteome</keyword>
<name>A0AA38WZL8_9EURO</name>
<dbReference type="InterPro" id="IPR041698">
    <property type="entry name" value="Methyltransf_25"/>
</dbReference>
<dbReference type="SUPFAM" id="SSF53335">
    <property type="entry name" value="S-adenosyl-L-methionine-dependent methyltransferases"/>
    <property type="match status" value="1"/>
</dbReference>
<dbReference type="InterPro" id="IPR029063">
    <property type="entry name" value="SAM-dependent_MTases_sf"/>
</dbReference>
<dbReference type="PANTHER" id="PTHR43464">
    <property type="entry name" value="METHYLTRANSFERASE"/>
    <property type="match status" value="1"/>
</dbReference>
<dbReference type="PANTHER" id="PTHR43464:SF89">
    <property type="entry name" value="METHYLTRANSFERASE"/>
    <property type="match status" value="1"/>
</dbReference>
<dbReference type="EMBL" id="JAPDRK010000020">
    <property type="protein sequence ID" value="KAJ9604022.1"/>
    <property type="molecule type" value="Genomic_DNA"/>
</dbReference>
<dbReference type="CDD" id="cd02440">
    <property type="entry name" value="AdoMet_MTases"/>
    <property type="match status" value="1"/>
</dbReference>
<evidence type="ECO:0000259" key="1">
    <source>
        <dbReference type="Pfam" id="PF13649"/>
    </source>
</evidence>
<dbReference type="AlphaFoldDB" id="A0AA38WZL8"/>
<accession>A0AA38WZL8</accession>
<comment type="caution">
    <text evidence="2">The sequence shown here is derived from an EMBL/GenBank/DDBJ whole genome shotgun (WGS) entry which is preliminary data.</text>
</comment>